<sequence>MSNHVKAFGFPGAAGIGLQSRLKPDAAARISDIVFTMACE</sequence>
<dbReference type="Proteomes" id="UP000699042">
    <property type="component" value="Unassembled WGS sequence"/>
</dbReference>
<organism evidence="1 2">
    <name type="scientific">Colletotrichum scovillei</name>
    <dbReference type="NCBI Taxonomy" id="1209932"/>
    <lineage>
        <taxon>Eukaryota</taxon>
        <taxon>Fungi</taxon>
        <taxon>Dikarya</taxon>
        <taxon>Ascomycota</taxon>
        <taxon>Pezizomycotina</taxon>
        <taxon>Sordariomycetes</taxon>
        <taxon>Hypocreomycetidae</taxon>
        <taxon>Glomerellales</taxon>
        <taxon>Glomerellaceae</taxon>
        <taxon>Colletotrichum</taxon>
        <taxon>Colletotrichum acutatum species complex</taxon>
    </lineage>
</organism>
<gene>
    <name evidence="1" type="ORF">JMJ77_011834</name>
</gene>
<protein>
    <submittedName>
        <fullName evidence="1">Uncharacterized protein</fullName>
    </submittedName>
</protein>
<reference evidence="1" key="1">
    <citation type="submission" date="2021-05" db="EMBL/GenBank/DDBJ databases">
        <title>Comparative genomics of three Colletotrichum scovillei strains and genetic complementation revealed genes involved fungal growth and virulence on chili pepper.</title>
        <authorList>
            <person name="Hsieh D.-K."/>
            <person name="Chuang S.-C."/>
            <person name="Chen C.-Y."/>
            <person name="Chao Y.-T."/>
            <person name="Lu M.-Y.J."/>
            <person name="Lee M.-H."/>
            <person name="Shih M.-C."/>
        </authorList>
    </citation>
    <scope>NUCLEOTIDE SEQUENCE</scope>
    <source>
        <strain evidence="1">Coll-153</strain>
    </source>
</reference>
<comment type="caution">
    <text evidence="1">The sequence shown here is derived from an EMBL/GenBank/DDBJ whole genome shotgun (WGS) entry which is preliminary data.</text>
</comment>
<evidence type="ECO:0000313" key="1">
    <source>
        <dbReference type="EMBL" id="KAG7044015.1"/>
    </source>
</evidence>
<keyword evidence="2" id="KW-1185">Reference proteome</keyword>
<name>A0A9P7QV52_9PEZI</name>
<proteinExistence type="predicted"/>
<dbReference type="AlphaFoldDB" id="A0A9P7QV52"/>
<dbReference type="EMBL" id="JAESDN010000011">
    <property type="protein sequence ID" value="KAG7044015.1"/>
    <property type="molecule type" value="Genomic_DNA"/>
</dbReference>
<accession>A0A9P7QV52</accession>
<evidence type="ECO:0000313" key="2">
    <source>
        <dbReference type="Proteomes" id="UP000699042"/>
    </source>
</evidence>